<sequence length="368" mass="42329">MEPFKNMINDKVALQTAKAISRNYPDFDQKNFMKGMSDALAPLELKDRVIFLANRLHEFLPKDLKKSLKILKGAIQLNEKDSVGLSGFAAWPLTEFVARFGLTEFDLSMNVLKEMTKVFTAEFAVRAFFIHDEKRTLTFFESWVDDKNEHVRRLVSEGSRPLLPWGQKLHSFVKDPMATWDLLETLKDDESEYVRKSVANHVNDHSKNHPDLVVKKLLEWKKASAGDKNVDWIIRHASRTLIKKGHQKAFLLHGVESGLVEVITSKIITKKVDLGSVLQVEVEFKNMGKKKLKIILDHEVHLLKANSTHNIKCFKGKSIELESLEQKKMSFNIPLKPVTTRTYYSGKHYWNIKVNGKSEERLAFTLNV</sequence>
<dbReference type="EMBL" id="JAYGJQ010000002">
    <property type="protein sequence ID" value="MEA9357501.1"/>
    <property type="molecule type" value="Genomic_DNA"/>
</dbReference>
<accession>A0ABU5VWS6</accession>
<keyword evidence="2" id="KW-1185">Reference proteome</keyword>
<dbReference type="Proteomes" id="UP001302274">
    <property type="component" value="Unassembled WGS sequence"/>
</dbReference>
<name>A0ABU5VWS6_9BACT</name>
<evidence type="ECO:0008006" key="3">
    <source>
        <dbReference type="Google" id="ProtNLM"/>
    </source>
</evidence>
<evidence type="ECO:0000313" key="2">
    <source>
        <dbReference type="Proteomes" id="UP001302274"/>
    </source>
</evidence>
<dbReference type="Gene3D" id="1.25.40.290">
    <property type="entry name" value="ARM repeat domains"/>
    <property type="match status" value="1"/>
</dbReference>
<comment type="caution">
    <text evidence="1">The sequence shown here is derived from an EMBL/GenBank/DDBJ whole genome shotgun (WGS) entry which is preliminary data.</text>
</comment>
<dbReference type="SUPFAM" id="SSF48371">
    <property type="entry name" value="ARM repeat"/>
    <property type="match status" value="1"/>
</dbReference>
<protein>
    <recommendedName>
        <fullName evidence="3">DNA alkylation repair protein</fullName>
    </recommendedName>
</protein>
<gene>
    <name evidence="1" type="ORF">SHI21_14835</name>
</gene>
<dbReference type="InterPro" id="IPR016024">
    <property type="entry name" value="ARM-type_fold"/>
</dbReference>
<proteinExistence type="predicted"/>
<evidence type="ECO:0000313" key="1">
    <source>
        <dbReference type="EMBL" id="MEA9357501.1"/>
    </source>
</evidence>
<dbReference type="RefSeq" id="WP_323577528.1">
    <property type="nucleotide sequence ID" value="NZ_JAYGJQ010000002.1"/>
</dbReference>
<reference evidence="1 2" key="1">
    <citation type="submission" date="2023-11" db="EMBL/GenBank/DDBJ databases">
        <title>A Novel Polar Bacteriovorax (B. antarcticus) Isolated from the Biocrust in Antarctica.</title>
        <authorList>
            <person name="Mun W."/>
            <person name="Choi S.Y."/>
            <person name="Mitchell R.J."/>
        </authorList>
    </citation>
    <scope>NUCLEOTIDE SEQUENCE [LARGE SCALE GENOMIC DNA]</scope>
    <source>
        <strain evidence="1 2">PP10</strain>
    </source>
</reference>
<organism evidence="1 2">
    <name type="scientific">Bacteriovorax antarcticus</name>
    <dbReference type="NCBI Taxonomy" id="3088717"/>
    <lineage>
        <taxon>Bacteria</taxon>
        <taxon>Pseudomonadati</taxon>
        <taxon>Bdellovibrionota</taxon>
        <taxon>Bacteriovoracia</taxon>
        <taxon>Bacteriovoracales</taxon>
        <taxon>Bacteriovoracaceae</taxon>
        <taxon>Bacteriovorax</taxon>
    </lineage>
</organism>